<comment type="caution">
    <text evidence="15">The sequence shown here is derived from an EMBL/GenBank/DDBJ whole genome shotgun (WGS) entry which is preliminary data.</text>
</comment>
<dbReference type="PRINTS" id="PR00260">
    <property type="entry name" value="CHEMTRNSDUCR"/>
</dbReference>
<dbReference type="RefSeq" id="WP_109061423.1">
    <property type="nucleotide sequence ID" value="NZ_QETA01000002.1"/>
</dbReference>
<dbReference type="SMART" id="SM00283">
    <property type="entry name" value="MA"/>
    <property type="match status" value="1"/>
</dbReference>
<keyword evidence="5" id="KW-0997">Cell inner membrane</keyword>
<evidence type="ECO:0000256" key="8">
    <source>
        <dbReference type="ARBA" id="ARBA00023136"/>
    </source>
</evidence>
<dbReference type="SUPFAM" id="SSF58104">
    <property type="entry name" value="Methyl-accepting chemotaxis protein (MCP) signaling domain"/>
    <property type="match status" value="1"/>
</dbReference>
<evidence type="ECO:0000256" key="7">
    <source>
        <dbReference type="ARBA" id="ARBA00022989"/>
    </source>
</evidence>
<dbReference type="Pfam" id="PF00015">
    <property type="entry name" value="MCPsignal"/>
    <property type="match status" value="1"/>
</dbReference>
<name>A0A2V1K3M2_9BURK</name>
<proteinExistence type="inferred from homology"/>
<dbReference type="AlphaFoldDB" id="A0A2V1K3M2"/>
<feature type="transmembrane region" description="Helical" evidence="12">
    <location>
        <begin position="200"/>
        <end position="218"/>
    </location>
</feature>
<dbReference type="Pfam" id="PF02203">
    <property type="entry name" value="TarH"/>
    <property type="match status" value="1"/>
</dbReference>
<keyword evidence="2" id="KW-1003">Cell membrane</keyword>
<evidence type="ECO:0000256" key="3">
    <source>
        <dbReference type="ARBA" id="ARBA00022481"/>
    </source>
</evidence>
<feature type="domain" description="Methyl-accepting transducer" evidence="13">
    <location>
        <begin position="281"/>
        <end position="510"/>
    </location>
</feature>
<protein>
    <submittedName>
        <fullName evidence="15">Methyl-accepting chemotaxis protein</fullName>
    </submittedName>
</protein>
<dbReference type="SMART" id="SM00304">
    <property type="entry name" value="HAMP"/>
    <property type="match status" value="1"/>
</dbReference>
<organism evidence="15 16">
    <name type="scientific">Corticimicrobacter populi</name>
    <dbReference type="NCBI Taxonomy" id="2175229"/>
    <lineage>
        <taxon>Bacteria</taxon>
        <taxon>Pseudomonadati</taxon>
        <taxon>Pseudomonadota</taxon>
        <taxon>Betaproteobacteria</taxon>
        <taxon>Burkholderiales</taxon>
        <taxon>Alcaligenaceae</taxon>
        <taxon>Corticimicrobacter</taxon>
    </lineage>
</organism>
<feature type="transmembrane region" description="Helical" evidence="12">
    <location>
        <begin position="20"/>
        <end position="42"/>
    </location>
</feature>
<comment type="similarity">
    <text evidence="10">Belongs to the methyl-accepting chemotaxis (MCP) protein family.</text>
</comment>
<keyword evidence="6 12" id="KW-0812">Transmembrane</keyword>
<evidence type="ECO:0000256" key="5">
    <source>
        <dbReference type="ARBA" id="ARBA00022519"/>
    </source>
</evidence>
<dbReference type="Gene3D" id="1.20.120.30">
    <property type="entry name" value="Aspartate receptor, ligand-binding domain"/>
    <property type="match status" value="1"/>
</dbReference>
<evidence type="ECO:0000256" key="6">
    <source>
        <dbReference type="ARBA" id="ARBA00022692"/>
    </source>
</evidence>
<dbReference type="SUPFAM" id="SSF47170">
    <property type="entry name" value="Aspartate receptor, ligand-binding domain"/>
    <property type="match status" value="1"/>
</dbReference>
<dbReference type="Proteomes" id="UP000245212">
    <property type="component" value="Unassembled WGS sequence"/>
</dbReference>
<evidence type="ECO:0000256" key="9">
    <source>
        <dbReference type="ARBA" id="ARBA00023224"/>
    </source>
</evidence>
<dbReference type="GO" id="GO:0006935">
    <property type="term" value="P:chemotaxis"/>
    <property type="evidence" value="ECO:0007669"/>
    <property type="project" value="UniProtKB-KW"/>
</dbReference>
<dbReference type="GO" id="GO:0004888">
    <property type="term" value="F:transmembrane signaling receptor activity"/>
    <property type="evidence" value="ECO:0007669"/>
    <property type="project" value="InterPro"/>
</dbReference>
<gene>
    <name evidence="15" type="ORF">DD235_07570</name>
</gene>
<dbReference type="PROSITE" id="PS50111">
    <property type="entry name" value="CHEMOTAXIS_TRANSDUC_2"/>
    <property type="match status" value="1"/>
</dbReference>
<keyword evidence="4" id="KW-0145">Chemotaxis</keyword>
<dbReference type="Gene3D" id="1.10.287.950">
    <property type="entry name" value="Methyl-accepting chemotaxis protein"/>
    <property type="match status" value="1"/>
</dbReference>
<dbReference type="GO" id="GO:0007165">
    <property type="term" value="P:signal transduction"/>
    <property type="evidence" value="ECO:0007669"/>
    <property type="project" value="UniProtKB-KW"/>
</dbReference>
<evidence type="ECO:0000313" key="16">
    <source>
        <dbReference type="Proteomes" id="UP000245212"/>
    </source>
</evidence>
<evidence type="ECO:0000256" key="12">
    <source>
        <dbReference type="SAM" id="Phobius"/>
    </source>
</evidence>
<keyword evidence="7 12" id="KW-1133">Transmembrane helix</keyword>
<evidence type="ECO:0000313" key="15">
    <source>
        <dbReference type="EMBL" id="PWF24145.1"/>
    </source>
</evidence>
<accession>A0A2V1K3M2</accession>
<dbReference type="PROSITE" id="PS50885">
    <property type="entry name" value="HAMP"/>
    <property type="match status" value="1"/>
</dbReference>
<feature type="domain" description="HAMP" evidence="14">
    <location>
        <begin position="224"/>
        <end position="276"/>
    </location>
</feature>
<keyword evidence="3" id="KW-0488">Methylation</keyword>
<dbReference type="InterPro" id="IPR051310">
    <property type="entry name" value="MCP_chemotaxis"/>
</dbReference>
<dbReference type="InterPro" id="IPR004089">
    <property type="entry name" value="MCPsignal_dom"/>
</dbReference>
<comment type="subcellular location">
    <subcellularLocation>
        <location evidence="1">Cell inner membrane</location>
        <topology evidence="1">Multi-pass membrane protein</topology>
    </subcellularLocation>
</comment>
<dbReference type="InterPro" id="IPR003122">
    <property type="entry name" value="Tar_rcpt_lig-bd"/>
</dbReference>
<dbReference type="PANTHER" id="PTHR43531">
    <property type="entry name" value="PROTEIN ICFG"/>
    <property type="match status" value="1"/>
</dbReference>
<evidence type="ECO:0000256" key="11">
    <source>
        <dbReference type="PROSITE-ProRule" id="PRU00284"/>
    </source>
</evidence>
<evidence type="ECO:0000256" key="4">
    <source>
        <dbReference type="ARBA" id="ARBA00022500"/>
    </source>
</evidence>
<dbReference type="GO" id="GO:0005886">
    <property type="term" value="C:plasma membrane"/>
    <property type="evidence" value="ECO:0007669"/>
    <property type="project" value="UniProtKB-SubCell"/>
</dbReference>
<dbReference type="Pfam" id="PF00672">
    <property type="entry name" value="HAMP"/>
    <property type="match status" value="1"/>
</dbReference>
<dbReference type="PANTHER" id="PTHR43531:SF14">
    <property type="entry name" value="METHYL-ACCEPTING CHEMOTAXIS PROTEIN I-RELATED"/>
    <property type="match status" value="1"/>
</dbReference>
<evidence type="ECO:0000259" key="13">
    <source>
        <dbReference type="PROSITE" id="PS50111"/>
    </source>
</evidence>
<dbReference type="EMBL" id="QETA01000002">
    <property type="protein sequence ID" value="PWF24145.1"/>
    <property type="molecule type" value="Genomic_DNA"/>
</dbReference>
<evidence type="ECO:0000256" key="10">
    <source>
        <dbReference type="ARBA" id="ARBA00029447"/>
    </source>
</evidence>
<dbReference type="InterPro" id="IPR004090">
    <property type="entry name" value="Chemotax_Me-accpt_rcpt"/>
</dbReference>
<dbReference type="InterPro" id="IPR003660">
    <property type="entry name" value="HAMP_dom"/>
</dbReference>
<evidence type="ECO:0000256" key="2">
    <source>
        <dbReference type="ARBA" id="ARBA00022475"/>
    </source>
</evidence>
<dbReference type="InterPro" id="IPR035440">
    <property type="entry name" value="4HB_MCP_dom_sf"/>
</dbReference>
<keyword evidence="16" id="KW-1185">Reference proteome</keyword>
<keyword evidence="8 12" id="KW-0472">Membrane</keyword>
<sequence>MKQVRGLDGFLRNVTIRALVLFILLLISVLVLALSALGIGALNSAGRVLDGSHSYLMEVAELGKSNDQFMRARLRLNRQYEYVEDGRTEQVRTEGESVRAAIEASRQSFQRFQELASRQPRFTQEVSQLGDAFKTVFDQGVEPLVQFLARGDLQGFSKHNVDTMVSLSRAFDQRVSAYIKTIEEYEVDQISQANEDRQRAITAMLAVLGFCLLVVLLADRYVVKYVRRPLDELRGHFQRIAAGDLTGRIELFGRNCVGRIIPFLRDMQGNLIRTVGTVRQGVDEIHTGAREIAMGNTDLSSRTEQQAASLEETAASMEELASTVRHSADNAVQANHMATTAGQVAERGGQALEQVVQTMAEISDSSKRIGEIVGVIDSIAFQTNILALNAAVEAARAGDQGRGFAVVASEVRALAQRSANAAREIKELIGSSVSTVDNGARLVESTGRTMDELFKAVRDVNGLVSEMAAAAREQSSGIEQVNLAVGQMDQVTQQNAALVEQSAAAASSLEQQADQLQQSVAVFRLPEGGQIIDMEDEAGPAALPAGQRALA</sequence>
<reference evidence="16" key="1">
    <citation type="submission" date="2018-05" db="EMBL/GenBank/DDBJ databases">
        <authorList>
            <person name="Li Y."/>
        </authorList>
    </citation>
    <scope>NUCLEOTIDE SEQUENCE [LARGE SCALE GENOMIC DNA]</scope>
    <source>
        <strain evidence="16">3d-2-2</strain>
    </source>
</reference>
<keyword evidence="9 11" id="KW-0807">Transducer</keyword>
<evidence type="ECO:0000259" key="14">
    <source>
        <dbReference type="PROSITE" id="PS50885"/>
    </source>
</evidence>
<evidence type="ECO:0000256" key="1">
    <source>
        <dbReference type="ARBA" id="ARBA00004429"/>
    </source>
</evidence>
<dbReference type="CDD" id="cd11386">
    <property type="entry name" value="MCP_signal"/>
    <property type="match status" value="1"/>
</dbReference>
<dbReference type="FunFam" id="1.10.287.950:FF:000001">
    <property type="entry name" value="Methyl-accepting chemotaxis sensory transducer"/>
    <property type="match status" value="1"/>
</dbReference>
<dbReference type="CDD" id="cd06225">
    <property type="entry name" value="HAMP"/>
    <property type="match status" value="1"/>
</dbReference>